<dbReference type="AlphaFoldDB" id="A0A3A6PZY6"/>
<dbReference type="InterPro" id="IPR020288">
    <property type="entry name" value="Sheath_initiator"/>
</dbReference>
<protein>
    <submittedName>
        <fullName evidence="1">DUF2634 domain-containing protein</fullName>
    </submittedName>
</protein>
<dbReference type="Pfam" id="PF10934">
    <property type="entry name" value="Sheath_initiator"/>
    <property type="match status" value="1"/>
</dbReference>
<name>A0A3A6PZY6_9BACL</name>
<proteinExistence type="predicted"/>
<dbReference type="RefSeq" id="WP_120106818.1">
    <property type="nucleotide sequence ID" value="NZ_QXQB01000001.1"/>
</dbReference>
<dbReference type="OrthoDB" id="89089at2"/>
<gene>
    <name evidence="1" type="ORF">D3P09_02235</name>
</gene>
<dbReference type="EMBL" id="QXQB01000001">
    <property type="protein sequence ID" value="RJX40863.1"/>
    <property type="molecule type" value="Genomic_DNA"/>
</dbReference>
<evidence type="ECO:0000313" key="1">
    <source>
        <dbReference type="EMBL" id="RJX40863.1"/>
    </source>
</evidence>
<evidence type="ECO:0000313" key="2">
    <source>
        <dbReference type="Proteomes" id="UP000267798"/>
    </source>
</evidence>
<reference evidence="1 2" key="1">
    <citation type="submission" date="2018-09" db="EMBL/GenBank/DDBJ databases">
        <title>Paenibacillus aracenensis nov. sp. isolated from a cave in southern Spain.</title>
        <authorList>
            <person name="Jurado V."/>
            <person name="Gutierrez-Patricio S."/>
            <person name="Gonzalez-Pimentel J.L."/>
            <person name="Miller A.Z."/>
            <person name="Laiz L."/>
            <person name="Saiz-Jimenez C."/>
        </authorList>
    </citation>
    <scope>NUCLEOTIDE SEQUENCE [LARGE SCALE GENOMIC DNA]</scope>
    <source>
        <strain evidence="1 2">JCM 19203</strain>
    </source>
</reference>
<dbReference type="Proteomes" id="UP000267798">
    <property type="component" value="Unassembled WGS sequence"/>
</dbReference>
<keyword evidence="2" id="KW-1185">Reference proteome</keyword>
<organism evidence="1 2">
    <name type="scientific">Paenibacillus pinisoli</name>
    <dbReference type="NCBI Taxonomy" id="1276110"/>
    <lineage>
        <taxon>Bacteria</taxon>
        <taxon>Bacillati</taxon>
        <taxon>Bacillota</taxon>
        <taxon>Bacilli</taxon>
        <taxon>Bacillales</taxon>
        <taxon>Paenibacillaceae</taxon>
        <taxon>Paenibacillus</taxon>
    </lineage>
</organism>
<comment type="caution">
    <text evidence="1">The sequence shown here is derived from an EMBL/GenBank/DDBJ whole genome shotgun (WGS) entry which is preliminary data.</text>
</comment>
<dbReference type="SUPFAM" id="SSF160719">
    <property type="entry name" value="gpW/gp25-like"/>
    <property type="match status" value="1"/>
</dbReference>
<sequence>MIPELDPALLDRPLDDHPQPSLTWQLDLDKGKITGRIYGLDAVKQAVFKALQTVRFNHDIYDFDYGHELPLLLGSNPIFAESEAKRLIEEALMTDDRIDRIDQITTEVAGEQIMIRFVVHTAFGSFEQEVSTVV</sequence>
<accession>A0A3A6PZY6</accession>